<evidence type="ECO:0000256" key="2">
    <source>
        <dbReference type="ARBA" id="ARBA00009477"/>
    </source>
</evidence>
<dbReference type="InterPro" id="IPR058625">
    <property type="entry name" value="MdtA-like_BSH"/>
</dbReference>
<name>A0ABV2D4G2_9SPHN</name>
<feature type="compositionally biased region" description="Low complexity" evidence="3">
    <location>
        <begin position="370"/>
        <end position="387"/>
    </location>
</feature>
<evidence type="ECO:0000259" key="7">
    <source>
        <dbReference type="Pfam" id="PF25967"/>
    </source>
</evidence>
<gene>
    <name evidence="8" type="ORF">ABVV53_14935</name>
</gene>
<evidence type="ECO:0000256" key="3">
    <source>
        <dbReference type="SAM" id="MobiDB-lite"/>
    </source>
</evidence>
<sequence length="387" mass="40558">MLSAVLLSGCDSSGNPQTGGRPAPQVGYVLVTTSAVPEPVTLGGRTVAFETSEVRPQVAGVIRRRLFTEGSYVRAGQPLFEVDPSLYRAAVNQAEANLASARASAEAAIARAERLKPLAEMEAVAQQEYADAAAQARVARATIAQNNAALETARVNLRFTTVPAPISGHIGRALVTVGGLASTGQESPLAIIQRTDPMYIDMQQSAADLVAMRRKLRDGGLAAGSTAATLKLEDGSDYPLQGTVKFSEVTVNQQTGTVTLRAQFPNPNGLLLPGMFVNAVFTQAIDPNAVLVPQQALRRDFDGSAYVMLVGKDNKAVRRKVNATRTYGSSWVVTSGLKKNEKVITQGLNGLKQGAGIRPVSANTPQDPTRAPGAPRASGAGASKQGN</sequence>
<accession>A0ABV2D4G2</accession>
<evidence type="ECO:0000256" key="1">
    <source>
        <dbReference type="ARBA" id="ARBA00004196"/>
    </source>
</evidence>
<evidence type="ECO:0000313" key="8">
    <source>
        <dbReference type="EMBL" id="MET1756738.1"/>
    </source>
</evidence>
<dbReference type="Pfam" id="PF25944">
    <property type="entry name" value="Beta-barrel_RND"/>
    <property type="match status" value="1"/>
</dbReference>
<dbReference type="InterPro" id="IPR058624">
    <property type="entry name" value="MdtA-like_HH"/>
</dbReference>
<comment type="caution">
    <text evidence="8">The sequence shown here is derived from an EMBL/GenBank/DDBJ whole genome shotgun (WGS) entry which is preliminary data.</text>
</comment>
<dbReference type="PANTHER" id="PTHR30158">
    <property type="entry name" value="ACRA/E-RELATED COMPONENT OF DRUG EFFLUX TRANSPORTER"/>
    <property type="match status" value="1"/>
</dbReference>
<dbReference type="InterPro" id="IPR058626">
    <property type="entry name" value="MdtA-like_b-barrel"/>
</dbReference>
<feature type="region of interest" description="Disordered" evidence="3">
    <location>
        <begin position="353"/>
        <end position="387"/>
    </location>
</feature>
<organism evidence="8 9">
    <name type="scientific">Novosphingobium kalidii</name>
    <dbReference type="NCBI Taxonomy" id="3230299"/>
    <lineage>
        <taxon>Bacteria</taxon>
        <taxon>Pseudomonadati</taxon>
        <taxon>Pseudomonadota</taxon>
        <taxon>Alphaproteobacteria</taxon>
        <taxon>Sphingomonadales</taxon>
        <taxon>Sphingomonadaceae</taxon>
        <taxon>Novosphingobium</taxon>
    </lineage>
</organism>
<feature type="domain" description="Multidrug resistance protein MdtA-like barrel-sandwich hybrid" evidence="5">
    <location>
        <begin position="51"/>
        <end position="193"/>
    </location>
</feature>
<dbReference type="Gene3D" id="1.10.287.470">
    <property type="entry name" value="Helix hairpin bin"/>
    <property type="match status" value="1"/>
</dbReference>
<keyword evidence="9" id="KW-1185">Reference proteome</keyword>
<dbReference type="Gene3D" id="2.40.50.100">
    <property type="match status" value="1"/>
</dbReference>
<proteinExistence type="inferred from homology"/>
<dbReference type="NCBIfam" id="TIGR01730">
    <property type="entry name" value="RND_mfp"/>
    <property type="match status" value="1"/>
</dbReference>
<dbReference type="Pfam" id="PF25917">
    <property type="entry name" value="BSH_RND"/>
    <property type="match status" value="1"/>
</dbReference>
<comment type="similarity">
    <text evidence="2">Belongs to the membrane fusion protein (MFP) (TC 8.A.1) family.</text>
</comment>
<dbReference type="Proteomes" id="UP001548713">
    <property type="component" value="Unassembled WGS sequence"/>
</dbReference>
<evidence type="ECO:0000259" key="5">
    <source>
        <dbReference type="Pfam" id="PF25917"/>
    </source>
</evidence>
<evidence type="ECO:0000313" key="9">
    <source>
        <dbReference type="Proteomes" id="UP001548713"/>
    </source>
</evidence>
<feature type="domain" description="Multidrug resistance protein MdtA-like C-terminal permuted SH3" evidence="7">
    <location>
        <begin position="288"/>
        <end position="348"/>
    </location>
</feature>
<evidence type="ECO:0000259" key="6">
    <source>
        <dbReference type="Pfam" id="PF25944"/>
    </source>
</evidence>
<dbReference type="RefSeq" id="WP_353985307.1">
    <property type="nucleotide sequence ID" value="NZ_JBEWLY010000023.1"/>
</dbReference>
<feature type="domain" description="Multidrug resistance protein MdtA-like beta-barrel" evidence="6">
    <location>
        <begin position="197"/>
        <end position="280"/>
    </location>
</feature>
<protein>
    <submittedName>
        <fullName evidence="8">Efflux RND transporter periplasmic adaptor subunit</fullName>
    </submittedName>
</protein>
<evidence type="ECO:0000259" key="4">
    <source>
        <dbReference type="Pfam" id="PF25876"/>
    </source>
</evidence>
<dbReference type="Gene3D" id="2.40.420.20">
    <property type="match status" value="1"/>
</dbReference>
<dbReference type="Gene3D" id="2.40.30.170">
    <property type="match status" value="1"/>
</dbReference>
<reference evidence="8 9" key="1">
    <citation type="submission" date="2024-07" db="EMBL/GenBank/DDBJ databases">
        <title>Novosphingobium kalidii RD2P27.</title>
        <authorList>
            <person name="Sun J.-Q."/>
        </authorList>
    </citation>
    <scope>NUCLEOTIDE SEQUENCE [LARGE SCALE GENOMIC DNA]</scope>
    <source>
        <strain evidence="8 9">RD2P27</strain>
    </source>
</reference>
<dbReference type="PANTHER" id="PTHR30158:SF3">
    <property type="entry name" value="MULTIDRUG EFFLUX PUMP SUBUNIT ACRA-RELATED"/>
    <property type="match status" value="1"/>
</dbReference>
<dbReference type="SUPFAM" id="SSF111369">
    <property type="entry name" value="HlyD-like secretion proteins"/>
    <property type="match status" value="1"/>
</dbReference>
<dbReference type="InterPro" id="IPR006143">
    <property type="entry name" value="RND_pump_MFP"/>
</dbReference>
<dbReference type="Pfam" id="PF25876">
    <property type="entry name" value="HH_MFP_RND"/>
    <property type="match status" value="1"/>
</dbReference>
<comment type="subcellular location">
    <subcellularLocation>
        <location evidence="1">Cell envelope</location>
    </subcellularLocation>
</comment>
<dbReference type="EMBL" id="JBEWLY010000023">
    <property type="protein sequence ID" value="MET1756738.1"/>
    <property type="molecule type" value="Genomic_DNA"/>
</dbReference>
<dbReference type="Pfam" id="PF25967">
    <property type="entry name" value="RND-MFP_C"/>
    <property type="match status" value="1"/>
</dbReference>
<feature type="domain" description="Multidrug resistance protein MdtA-like alpha-helical hairpin" evidence="4">
    <location>
        <begin position="91"/>
        <end position="160"/>
    </location>
</feature>
<dbReference type="InterPro" id="IPR058627">
    <property type="entry name" value="MdtA-like_C"/>
</dbReference>